<feature type="domain" description="ABM" evidence="1">
    <location>
        <begin position="12"/>
        <end position="85"/>
    </location>
</feature>
<dbReference type="OrthoDB" id="9812754at2"/>
<dbReference type="Pfam" id="PF03992">
    <property type="entry name" value="ABM"/>
    <property type="match status" value="1"/>
</dbReference>
<evidence type="ECO:0000313" key="3">
    <source>
        <dbReference type="Proteomes" id="UP000218267"/>
    </source>
</evidence>
<dbReference type="SUPFAM" id="SSF54909">
    <property type="entry name" value="Dimeric alpha+beta barrel"/>
    <property type="match status" value="1"/>
</dbReference>
<keyword evidence="2" id="KW-0503">Monooxygenase</keyword>
<keyword evidence="3" id="KW-1185">Reference proteome</keyword>
<keyword evidence="2" id="KW-0560">Oxidoreductase</keyword>
<dbReference type="InterPro" id="IPR011008">
    <property type="entry name" value="Dimeric_a/b-barrel"/>
</dbReference>
<evidence type="ECO:0000313" key="2">
    <source>
        <dbReference type="EMBL" id="BAX81065.1"/>
    </source>
</evidence>
<dbReference type="EMBL" id="AP018042">
    <property type="protein sequence ID" value="BAX81065.1"/>
    <property type="molecule type" value="Genomic_DNA"/>
</dbReference>
<organism evidence="2 3">
    <name type="scientific">Labilibaculum antarcticum</name>
    <dbReference type="NCBI Taxonomy" id="1717717"/>
    <lineage>
        <taxon>Bacteria</taxon>
        <taxon>Pseudomonadati</taxon>
        <taxon>Bacteroidota</taxon>
        <taxon>Bacteroidia</taxon>
        <taxon>Marinilabiliales</taxon>
        <taxon>Marinifilaceae</taxon>
        <taxon>Labilibaculum</taxon>
    </lineage>
</organism>
<dbReference type="RefSeq" id="WP_096430044.1">
    <property type="nucleotide sequence ID" value="NZ_AP018042.1"/>
</dbReference>
<accession>A0A1Y1CL55</accession>
<proteinExistence type="predicted"/>
<dbReference type="InterPro" id="IPR007138">
    <property type="entry name" value="ABM_dom"/>
</dbReference>
<dbReference type="KEGG" id="mbas:ALGA_2753"/>
<reference evidence="3" key="2">
    <citation type="journal article" date="2020" name="Antonie Van Leeuwenhoek">
        <title>Labilibaculum antarcticum sp. nov., a novel facultative anaerobic, psychrotorelant bacterium isolated from marine sediment of Antarctica.</title>
        <authorList>
            <person name="Watanabe M."/>
            <person name="Kojima H."/>
            <person name="Fukui M."/>
        </authorList>
    </citation>
    <scope>NUCLEOTIDE SEQUENCE [LARGE SCALE GENOMIC DNA]</scope>
    <source>
        <strain evidence="3">SPP2</strain>
    </source>
</reference>
<protein>
    <submittedName>
        <fullName evidence="2">Antibiotic biosynthesis monooxygenase</fullName>
    </submittedName>
</protein>
<dbReference type="AlphaFoldDB" id="A0A1Y1CL55"/>
<sequence length="108" mass="12495">MKDLQDYPKGSLTVMAYFKAVSVYKKDVERITKILVEKVKKTEKGNLIYEASWSVNEPDCIVFHEVFENSQAFETHKETAHFKQWGIETEGMCQPGGNIFVIENDKLF</sequence>
<dbReference type="Gene3D" id="3.30.70.100">
    <property type="match status" value="1"/>
</dbReference>
<dbReference type="Proteomes" id="UP000218267">
    <property type="component" value="Chromosome"/>
</dbReference>
<reference evidence="2 3" key="1">
    <citation type="journal article" date="2018" name="Mar. Genomics">
        <title>Complete genome sequence of Marinifilaceae bacterium strain SPP2, isolated from the Antarctic marine sediment.</title>
        <authorList>
            <person name="Watanabe M."/>
            <person name="Kojima H."/>
            <person name="Fukui M."/>
        </authorList>
    </citation>
    <scope>NUCLEOTIDE SEQUENCE [LARGE SCALE GENOMIC DNA]</scope>
    <source>
        <strain evidence="2 3">SPP2</strain>
    </source>
</reference>
<dbReference type="GO" id="GO:0004497">
    <property type="term" value="F:monooxygenase activity"/>
    <property type="evidence" value="ECO:0007669"/>
    <property type="project" value="UniProtKB-KW"/>
</dbReference>
<name>A0A1Y1CL55_9BACT</name>
<evidence type="ECO:0000259" key="1">
    <source>
        <dbReference type="Pfam" id="PF03992"/>
    </source>
</evidence>
<gene>
    <name evidence="2" type="ORF">ALGA_2753</name>
</gene>